<protein>
    <submittedName>
        <fullName evidence="1">Uncharacterized protein</fullName>
    </submittedName>
</protein>
<reference evidence="1" key="1">
    <citation type="submission" date="2024-02" db="EMBL/GenBank/DDBJ databases">
        <authorList>
            <consortium name="ELIXIR-Norway"/>
            <consortium name="Elixir Norway"/>
        </authorList>
    </citation>
    <scope>NUCLEOTIDE SEQUENCE</scope>
</reference>
<gene>
    <name evidence="1" type="ORF">CSSPJE1EN1_LOCUS18473</name>
</gene>
<dbReference type="EMBL" id="OZ020100">
    <property type="protein sequence ID" value="CAK9272995.1"/>
    <property type="molecule type" value="Genomic_DNA"/>
</dbReference>
<accession>A0ABP0X5V9</accession>
<sequence>MPVLVRQMREHDEEEEYIFDSSVNLEGSHLQQGFEDGFRDAAIEKDGNAFTARAQRNVHQYHEQLLAYVLLSPLDERIQDLVDSICGKFRAIMSMLSIHLDYEGYPKPNLAEDASFWGCREQFPDLQDMIPFIG</sequence>
<dbReference type="Proteomes" id="UP001497444">
    <property type="component" value="Chromosome 5"/>
</dbReference>
<keyword evidence="2" id="KW-1185">Reference proteome</keyword>
<evidence type="ECO:0000313" key="2">
    <source>
        <dbReference type="Proteomes" id="UP001497444"/>
    </source>
</evidence>
<name>A0ABP0X5V9_9BRYO</name>
<organism evidence="1 2">
    <name type="scientific">Sphagnum jensenii</name>
    <dbReference type="NCBI Taxonomy" id="128206"/>
    <lineage>
        <taxon>Eukaryota</taxon>
        <taxon>Viridiplantae</taxon>
        <taxon>Streptophyta</taxon>
        <taxon>Embryophyta</taxon>
        <taxon>Bryophyta</taxon>
        <taxon>Sphagnophytina</taxon>
        <taxon>Sphagnopsida</taxon>
        <taxon>Sphagnales</taxon>
        <taxon>Sphagnaceae</taxon>
        <taxon>Sphagnum</taxon>
    </lineage>
</organism>
<proteinExistence type="predicted"/>
<evidence type="ECO:0000313" key="1">
    <source>
        <dbReference type="EMBL" id="CAK9272995.1"/>
    </source>
</evidence>